<name>A0A833RD66_9POAL</name>
<sequence>MEGLSLLQGMRAVQSRGIEQCSFYSDSEVLVQSLTNPQAPFLLPQRNGPMNTEVKQRKVANQRQRASRPNERTRPEEHGEMPQEQVQLPLGLSVRFPRLEAVVDESPEFAGSFDAKKRRCLFDN</sequence>
<dbReference type="EMBL" id="SWLB01000007">
    <property type="protein sequence ID" value="KAF3336172.1"/>
    <property type="molecule type" value="Genomic_DNA"/>
</dbReference>
<dbReference type="OrthoDB" id="361242at2759"/>
<feature type="compositionally biased region" description="Basic and acidic residues" evidence="1">
    <location>
        <begin position="68"/>
        <end position="81"/>
    </location>
</feature>
<feature type="region of interest" description="Disordered" evidence="1">
    <location>
        <begin position="40"/>
        <end position="88"/>
    </location>
</feature>
<evidence type="ECO:0000313" key="3">
    <source>
        <dbReference type="Proteomes" id="UP000623129"/>
    </source>
</evidence>
<evidence type="ECO:0000313" key="2">
    <source>
        <dbReference type="EMBL" id="KAF3336172.1"/>
    </source>
</evidence>
<organism evidence="2 3">
    <name type="scientific">Carex littledalei</name>
    <dbReference type="NCBI Taxonomy" id="544730"/>
    <lineage>
        <taxon>Eukaryota</taxon>
        <taxon>Viridiplantae</taxon>
        <taxon>Streptophyta</taxon>
        <taxon>Embryophyta</taxon>
        <taxon>Tracheophyta</taxon>
        <taxon>Spermatophyta</taxon>
        <taxon>Magnoliopsida</taxon>
        <taxon>Liliopsida</taxon>
        <taxon>Poales</taxon>
        <taxon>Cyperaceae</taxon>
        <taxon>Cyperoideae</taxon>
        <taxon>Cariceae</taxon>
        <taxon>Carex</taxon>
        <taxon>Carex subgen. Euthyceras</taxon>
    </lineage>
</organism>
<gene>
    <name evidence="2" type="ORF">FCM35_KLT18758</name>
</gene>
<evidence type="ECO:0000256" key="1">
    <source>
        <dbReference type="SAM" id="MobiDB-lite"/>
    </source>
</evidence>
<accession>A0A833RD66</accession>
<comment type="caution">
    <text evidence="2">The sequence shown here is derived from an EMBL/GenBank/DDBJ whole genome shotgun (WGS) entry which is preliminary data.</text>
</comment>
<dbReference type="AlphaFoldDB" id="A0A833RD66"/>
<dbReference type="Proteomes" id="UP000623129">
    <property type="component" value="Unassembled WGS sequence"/>
</dbReference>
<protein>
    <submittedName>
        <fullName evidence="2">Uncharacterized protein</fullName>
    </submittedName>
</protein>
<proteinExistence type="predicted"/>
<keyword evidence="3" id="KW-1185">Reference proteome</keyword>
<reference evidence="2" key="1">
    <citation type="submission" date="2020-01" db="EMBL/GenBank/DDBJ databases">
        <title>Genome sequence of Kobresia littledalei, the first chromosome-level genome in the family Cyperaceae.</title>
        <authorList>
            <person name="Qu G."/>
        </authorList>
    </citation>
    <scope>NUCLEOTIDE SEQUENCE</scope>
    <source>
        <strain evidence="2">C.B.Clarke</strain>
        <tissue evidence="2">Leaf</tissue>
    </source>
</reference>